<evidence type="ECO:0000256" key="1">
    <source>
        <dbReference type="SAM" id="MobiDB-lite"/>
    </source>
</evidence>
<dbReference type="EMBL" id="JACHEJ010000008">
    <property type="protein sequence ID" value="MBB6181152.1"/>
    <property type="molecule type" value="Genomic_DNA"/>
</dbReference>
<evidence type="ECO:0000313" key="3">
    <source>
        <dbReference type="Proteomes" id="UP000535501"/>
    </source>
</evidence>
<dbReference type="Proteomes" id="UP000535501">
    <property type="component" value="Unassembled WGS sequence"/>
</dbReference>
<dbReference type="AlphaFoldDB" id="A0A7W9YZA3"/>
<feature type="compositionally biased region" description="Polar residues" evidence="1">
    <location>
        <begin position="10"/>
        <end position="23"/>
    </location>
</feature>
<reference evidence="2 3" key="1">
    <citation type="submission" date="2020-08" db="EMBL/GenBank/DDBJ databases">
        <title>Genomic Encyclopedia of Type Strains, Phase IV (KMG-IV): sequencing the most valuable type-strain genomes for metagenomic binning, comparative biology and taxonomic classification.</title>
        <authorList>
            <person name="Goeker M."/>
        </authorList>
    </citation>
    <scope>NUCLEOTIDE SEQUENCE [LARGE SCALE GENOMIC DNA]</scope>
    <source>
        <strain evidence="2 3">DSM 102134</strain>
    </source>
</reference>
<dbReference type="InterPro" id="IPR046597">
    <property type="entry name" value="DUF6656"/>
</dbReference>
<organism evidence="2 3">
    <name type="scientific">Pseudorhizobium flavum</name>
    <dbReference type="NCBI Taxonomy" id="1335061"/>
    <lineage>
        <taxon>Bacteria</taxon>
        <taxon>Pseudomonadati</taxon>
        <taxon>Pseudomonadota</taxon>
        <taxon>Alphaproteobacteria</taxon>
        <taxon>Hyphomicrobiales</taxon>
        <taxon>Rhizobiaceae</taxon>
        <taxon>Rhizobium/Agrobacterium group</taxon>
        <taxon>Pseudorhizobium</taxon>
    </lineage>
</organism>
<dbReference type="RefSeq" id="WP_052637172.1">
    <property type="nucleotide sequence ID" value="NZ_JACHEJ010000008.1"/>
</dbReference>
<name>A0A7W9YZA3_9HYPH</name>
<dbReference type="Pfam" id="PF20361">
    <property type="entry name" value="DUF6656"/>
    <property type="match status" value="1"/>
</dbReference>
<comment type="caution">
    <text evidence="2">The sequence shown here is derived from an EMBL/GenBank/DDBJ whole genome shotgun (WGS) entry which is preliminary data.</text>
</comment>
<protein>
    <submittedName>
        <fullName evidence="2">Uncharacterized protein</fullName>
    </submittedName>
</protein>
<gene>
    <name evidence="2" type="ORF">HNQ75_003137</name>
</gene>
<feature type="region of interest" description="Disordered" evidence="1">
    <location>
        <begin position="1"/>
        <end position="23"/>
    </location>
</feature>
<sequence length="202" mass="23469">MQASAKRRYYQNQAPRRLSATSAAPHSEFLRTGRIDRTAPTWDRETKRYLSFEEVAERTNRKLVRAGERTHERLNAFHEAIRFPKVIFSRAFEEIPHLGYCHVTTASTRFAQRGPVHWSFYIANFSSDISESYPFFENIRSGNVRMYFAVAYEKAAGDTLRIDRSMRKDGLLFRTANPREAMKNLLLLGAPSQSLRTMIKKL</sequence>
<keyword evidence="3" id="KW-1185">Reference proteome</keyword>
<evidence type="ECO:0000313" key="2">
    <source>
        <dbReference type="EMBL" id="MBB6181152.1"/>
    </source>
</evidence>
<accession>A0A7W9YZA3</accession>
<proteinExistence type="predicted"/>